<organism evidence="10">
    <name type="scientific">Medioppia subpectinata</name>
    <dbReference type="NCBI Taxonomy" id="1979941"/>
    <lineage>
        <taxon>Eukaryota</taxon>
        <taxon>Metazoa</taxon>
        <taxon>Ecdysozoa</taxon>
        <taxon>Arthropoda</taxon>
        <taxon>Chelicerata</taxon>
        <taxon>Arachnida</taxon>
        <taxon>Acari</taxon>
        <taxon>Acariformes</taxon>
        <taxon>Sarcoptiformes</taxon>
        <taxon>Oribatida</taxon>
        <taxon>Brachypylina</taxon>
        <taxon>Oppioidea</taxon>
        <taxon>Oppiidae</taxon>
        <taxon>Medioppia</taxon>
    </lineage>
</organism>
<dbReference type="PROSITE" id="PS51273">
    <property type="entry name" value="GATASE_TYPE_1"/>
    <property type="match status" value="1"/>
</dbReference>
<keyword evidence="4" id="KW-0964">Secreted</keyword>
<gene>
    <name evidence="10" type="ORF">OSB1V03_LOCUS5446</name>
</gene>
<evidence type="ECO:0000256" key="5">
    <source>
        <dbReference type="ARBA" id="ARBA00022729"/>
    </source>
</evidence>
<keyword evidence="9" id="KW-1133">Transmembrane helix</keyword>
<dbReference type="PANTHER" id="PTHR11315">
    <property type="entry name" value="PROTEASE FAMILY C26 GAMMA-GLUTAMYL HYDROLASE"/>
    <property type="match status" value="1"/>
</dbReference>
<keyword evidence="9" id="KW-0812">Transmembrane</keyword>
<feature type="active site" evidence="8">
    <location>
        <position position="298"/>
    </location>
</feature>
<dbReference type="Proteomes" id="UP000759131">
    <property type="component" value="Unassembled WGS sequence"/>
</dbReference>
<dbReference type="Gene3D" id="3.40.50.880">
    <property type="match status" value="2"/>
</dbReference>
<dbReference type="InterPro" id="IPR029062">
    <property type="entry name" value="Class_I_gatase-like"/>
</dbReference>
<evidence type="ECO:0000256" key="6">
    <source>
        <dbReference type="ARBA" id="ARBA00022801"/>
    </source>
</evidence>
<comment type="subcellular location">
    <subcellularLocation>
        <location evidence="1">Secreted</location>
        <location evidence="1">Extracellular space</location>
    </subcellularLocation>
</comment>
<keyword evidence="6 8" id="KW-0378">Hydrolase</keyword>
<sequence length="404" mass="46403">MRLKLYNELTDVLPYNHLQEMLAQEPNPQLRQDIAQLLATISCFNARVSTRKYFSDESKSYIAASYVKYLESAGARVIPVMIDQNDDYYRKIINITNGLLIPGGGQDLQTSGYAKAGRLLWRLTKEEFKDKHYPIWGTCLGFELIAQFYANDTLTDCDAMDRADKIDFFPTDLSKTRLVGSAPKEIINSMKDEAIAYNYHKKCVTLDTFNSKPDLKSNFTILSTNTDRNGVVYVSMIESVDPNRPIYGCVTLDTFNSKPDLKSNFTILSTNTDRNGVVYVSMIESVDPNRPIYRVQWHPEKNQFEFAYNPMHQNIPHEPNAIKVSQYMANFFVNECRKSIRPVINAKEESELLIYNYQPLYTGAKTNYSYEQIYLFNSMPAKHKPNHWSVLIAITLIIAIVVFN</sequence>
<evidence type="ECO:0000256" key="8">
    <source>
        <dbReference type="PROSITE-ProRule" id="PRU00607"/>
    </source>
</evidence>
<dbReference type="AlphaFoldDB" id="A0A7R9KL40"/>
<keyword evidence="5" id="KW-0732">Signal</keyword>
<protein>
    <recommendedName>
        <fullName evidence="3 8">folate gamma-glutamyl hydrolase</fullName>
        <ecNumber evidence="3 8">3.4.19.9</ecNumber>
    </recommendedName>
</protein>
<dbReference type="PROSITE" id="PS51275">
    <property type="entry name" value="PEPTIDASE_C26_GGH"/>
    <property type="match status" value="1"/>
</dbReference>
<dbReference type="SUPFAM" id="SSF52317">
    <property type="entry name" value="Class I glutamine amidotransferase-like"/>
    <property type="match status" value="1"/>
</dbReference>
<dbReference type="EC" id="3.4.19.9" evidence="3 8"/>
<evidence type="ECO:0000256" key="3">
    <source>
        <dbReference type="ARBA" id="ARBA00012886"/>
    </source>
</evidence>
<feature type="transmembrane region" description="Helical" evidence="9">
    <location>
        <begin position="386"/>
        <end position="403"/>
    </location>
</feature>
<dbReference type="GO" id="GO:0034722">
    <property type="term" value="F:gamma-glutamyl-peptidase activity"/>
    <property type="evidence" value="ECO:0007669"/>
    <property type="project" value="UniProtKB-UniRule"/>
</dbReference>
<keyword evidence="11" id="KW-1185">Reference proteome</keyword>
<evidence type="ECO:0000313" key="10">
    <source>
        <dbReference type="EMBL" id="CAD7625009.1"/>
    </source>
</evidence>
<dbReference type="OrthoDB" id="64220at2759"/>
<dbReference type="GO" id="GO:0005576">
    <property type="term" value="C:extracellular region"/>
    <property type="evidence" value="ECO:0007669"/>
    <property type="project" value="UniProtKB-SubCell"/>
</dbReference>
<feature type="active site" description="Proton donor" evidence="7">
    <location>
        <position position="298"/>
    </location>
</feature>
<keyword evidence="9" id="KW-0472">Membrane</keyword>
<dbReference type="GO" id="GO:0046900">
    <property type="term" value="P:tetrahydrofolylpolyglutamate metabolic process"/>
    <property type="evidence" value="ECO:0007669"/>
    <property type="project" value="TreeGrafter"/>
</dbReference>
<comment type="similarity">
    <text evidence="2">Belongs to the peptidase C26 family.</text>
</comment>
<evidence type="ECO:0000256" key="4">
    <source>
        <dbReference type="ARBA" id="ARBA00022525"/>
    </source>
</evidence>
<dbReference type="EMBL" id="CAJPIZ010002741">
    <property type="protein sequence ID" value="CAG2105439.1"/>
    <property type="molecule type" value="Genomic_DNA"/>
</dbReference>
<dbReference type="InterPro" id="IPR011697">
    <property type="entry name" value="Peptidase_C26"/>
</dbReference>
<evidence type="ECO:0000313" key="11">
    <source>
        <dbReference type="Proteomes" id="UP000759131"/>
    </source>
</evidence>
<dbReference type="PANTHER" id="PTHR11315:SF0">
    <property type="entry name" value="FOLATE GAMMA-GLUTAMYL HYDROLASE"/>
    <property type="match status" value="1"/>
</dbReference>
<comment type="catalytic activity">
    <reaction evidence="8">
        <text>(6S)-5,6,7,8-tetrahydrofolyl-(gamma-L-Glu)(n) + (n-1) H2O = (6S)-5,6,7,8-tetrahydrofolate + (n-1) L-glutamate</text>
        <dbReference type="Rhea" id="RHEA:56784"/>
        <dbReference type="Rhea" id="RHEA-COMP:14738"/>
        <dbReference type="ChEBI" id="CHEBI:15377"/>
        <dbReference type="ChEBI" id="CHEBI:29985"/>
        <dbReference type="ChEBI" id="CHEBI:57453"/>
        <dbReference type="ChEBI" id="CHEBI:141005"/>
        <dbReference type="EC" id="3.4.19.9"/>
    </reaction>
</comment>
<dbReference type="GO" id="GO:0005773">
    <property type="term" value="C:vacuole"/>
    <property type="evidence" value="ECO:0007669"/>
    <property type="project" value="TreeGrafter"/>
</dbReference>
<proteinExistence type="inferred from homology"/>
<dbReference type="InterPro" id="IPR015527">
    <property type="entry name" value="Pept_C26_g-glut_hydrolase"/>
</dbReference>
<feature type="active site" description="Nucleophile" evidence="7 8">
    <location>
        <position position="139"/>
    </location>
</feature>
<reference evidence="10" key="1">
    <citation type="submission" date="2020-11" db="EMBL/GenBank/DDBJ databases">
        <authorList>
            <person name="Tran Van P."/>
        </authorList>
    </citation>
    <scope>NUCLEOTIDE SEQUENCE</scope>
</reference>
<evidence type="ECO:0000256" key="1">
    <source>
        <dbReference type="ARBA" id="ARBA00004239"/>
    </source>
</evidence>
<evidence type="ECO:0000256" key="9">
    <source>
        <dbReference type="SAM" id="Phobius"/>
    </source>
</evidence>
<evidence type="ECO:0000256" key="7">
    <source>
        <dbReference type="PIRSR" id="PIRSR615527-1"/>
    </source>
</evidence>
<name>A0A7R9KL40_9ACAR</name>
<accession>A0A7R9KL40</accession>
<evidence type="ECO:0000256" key="2">
    <source>
        <dbReference type="ARBA" id="ARBA00011083"/>
    </source>
</evidence>
<dbReference type="Pfam" id="PF07722">
    <property type="entry name" value="Peptidase_C26"/>
    <property type="match status" value="1"/>
</dbReference>
<dbReference type="EMBL" id="OC857316">
    <property type="protein sequence ID" value="CAD7625009.1"/>
    <property type="molecule type" value="Genomic_DNA"/>
</dbReference>